<comment type="caution">
    <text evidence="1">The sequence shown here is derived from an EMBL/GenBank/DDBJ whole genome shotgun (WGS) entry which is preliminary data.</text>
</comment>
<dbReference type="EMBL" id="JBBPBM010000107">
    <property type="protein sequence ID" value="KAK8507625.1"/>
    <property type="molecule type" value="Genomic_DNA"/>
</dbReference>
<proteinExistence type="predicted"/>
<accession>A0ABR2BM37</accession>
<reference evidence="1 2" key="1">
    <citation type="journal article" date="2024" name="G3 (Bethesda)">
        <title>Genome assembly of Hibiscus sabdariffa L. provides insights into metabolisms of medicinal natural products.</title>
        <authorList>
            <person name="Kim T."/>
        </authorList>
    </citation>
    <scope>NUCLEOTIDE SEQUENCE [LARGE SCALE GENOMIC DNA]</scope>
    <source>
        <strain evidence="1">TK-2024</strain>
        <tissue evidence="1">Old leaves</tissue>
    </source>
</reference>
<keyword evidence="2" id="KW-1185">Reference proteome</keyword>
<protein>
    <submittedName>
        <fullName evidence="1">Uncharacterized protein</fullName>
    </submittedName>
</protein>
<name>A0ABR2BM37_9ROSI</name>
<evidence type="ECO:0000313" key="2">
    <source>
        <dbReference type="Proteomes" id="UP001472677"/>
    </source>
</evidence>
<gene>
    <name evidence="1" type="ORF">V6N12_017918</name>
</gene>
<organism evidence="1 2">
    <name type="scientific">Hibiscus sabdariffa</name>
    <name type="common">roselle</name>
    <dbReference type="NCBI Taxonomy" id="183260"/>
    <lineage>
        <taxon>Eukaryota</taxon>
        <taxon>Viridiplantae</taxon>
        <taxon>Streptophyta</taxon>
        <taxon>Embryophyta</taxon>
        <taxon>Tracheophyta</taxon>
        <taxon>Spermatophyta</taxon>
        <taxon>Magnoliopsida</taxon>
        <taxon>eudicotyledons</taxon>
        <taxon>Gunneridae</taxon>
        <taxon>Pentapetalae</taxon>
        <taxon>rosids</taxon>
        <taxon>malvids</taxon>
        <taxon>Malvales</taxon>
        <taxon>Malvaceae</taxon>
        <taxon>Malvoideae</taxon>
        <taxon>Hibiscus</taxon>
    </lineage>
</organism>
<dbReference type="Proteomes" id="UP001472677">
    <property type="component" value="Unassembled WGS sequence"/>
</dbReference>
<sequence length="95" mass="11122">MVIVVEMDNLMLGWIKNNSGRSGIAARHERNLWKIRARCFMMVHRWVKQRKTKIKTYHQTCKSAATTIIDLKINFDDGANLISNSLKEDTFVERK</sequence>
<evidence type="ECO:0000313" key="1">
    <source>
        <dbReference type="EMBL" id="KAK8507625.1"/>
    </source>
</evidence>